<dbReference type="Pfam" id="PF13242">
    <property type="entry name" value="Hydrolase_like"/>
    <property type="match status" value="1"/>
</dbReference>
<organism evidence="1">
    <name type="scientific">marine sediment metagenome</name>
    <dbReference type="NCBI Taxonomy" id="412755"/>
    <lineage>
        <taxon>unclassified sequences</taxon>
        <taxon>metagenomes</taxon>
        <taxon>ecological metagenomes</taxon>
    </lineage>
</organism>
<sequence>MLNVGGRGVPGAVERVAAMRAAGKRVIVLTNGATHPVAHSVERYRGLGFEFTRDEIVSSRDALTRAMADRQDLCWGFAATPVSEIGEIARHNLRLLDDPADYDAVDGFVLLATGDWNRARQDLLLASLRDRPRPVLVGNPDLVSPREDGLAVEPGLQAHEIADLTGIAPEFYGKPFANAFEMVRERIGEDVPPQRIAMAGDTLHTDILGGAGMGWRTVLIMDHGIMKGFPAGSLDQISDIRPDF</sequence>
<dbReference type="InterPro" id="IPR023214">
    <property type="entry name" value="HAD_sf"/>
</dbReference>
<accession>X0XVM5</accession>
<name>X0XVM5_9ZZZZ</name>
<dbReference type="InterPro" id="IPR006357">
    <property type="entry name" value="HAD-SF_hydro_IIA"/>
</dbReference>
<dbReference type="SUPFAM" id="SSF56784">
    <property type="entry name" value="HAD-like"/>
    <property type="match status" value="1"/>
</dbReference>
<dbReference type="InterPro" id="IPR036412">
    <property type="entry name" value="HAD-like_sf"/>
</dbReference>
<dbReference type="PANTHER" id="PTHR19288:SF46">
    <property type="entry name" value="HALOACID DEHALOGENASE-LIKE HYDROLASE DOMAIN-CONTAINING PROTEIN 2"/>
    <property type="match status" value="1"/>
</dbReference>
<evidence type="ECO:0000313" key="1">
    <source>
        <dbReference type="EMBL" id="GAG39287.1"/>
    </source>
</evidence>
<dbReference type="Pfam" id="PF13344">
    <property type="entry name" value="Hydrolase_6"/>
    <property type="match status" value="1"/>
</dbReference>
<protein>
    <submittedName>
        <fullName evidence="1">Uncharacterized protein</fullName>
    </submittedName>
</protein>
<comment type="caution">
    <text evidence="1">The sequence shown here is derived from an EMBL/GenBank/DDBJ whole genome shotgun (WGS) entry which is preliminary data.</text>
</comment>
<gene>
    <name evidence="1" type="ORF">S01H1_71164</name>
</gene>
<proteinExistence type="predicted"/>
<dbReference type="AlphaFoldDB" id="X0XVM5"/>
<dbReference type="EMBL" id="BARS01047372">
    <property type="protein sequence ID" value="GAG39287.1"/>
    <property type="molecule type" value="Genomic_DNA"/>
</dbReference>
<dbReference type="GO" id="GO:0016791">
    <property type="term" value="F:phosphatase activity"/>
    <property type="evidence" value="ECO:0007669"/>
    <property type="project" value="TreeGrafter"/>
</dbReference>
<dbReference type="Gene3D" id="3.40.50.1000">
    <property type="entry name" value="HAD superfamily/HAD-like"/>
    <property type="match status" value="2"/>
</dbReference>
<feature type="non-terminal residue" evidence="1">
    <location>
        <position position="244"/>
    </location>
</feature>
<dbReference type="GO" id="GO:0005737">
    <property type="term" value="C:cytoplasm"/>
    <property type="evidence" value="ECO:0007669"/>
    <property type="project" value="TreeGrafter"/>
</dbReference>
<dbReference type="PANTHER" id="PTHR19288">
    <property type="entry name" value="4-NITROPHENYLPHOSPHATASE-RELATED"/>
    <property type="match status" value="1"/>
</dbReference>
<reference evidence="1" key="1">
    <citation type="journal article" date="2014" name="Front. Microbiol.">
        <title>High frequency of phylogenetically diverse reductive dehalogenase-homologous genes in deep subseafloor sedimentary metagenomes.</title>
        <authorList>
            <person name="Kawai M."/>
            <person name="Futagami T."/>
            <person name="Toyoda A."/>
            <person name="Takaki Y."/>
            <person name="Nishi S."/>
            <person name="Hori S."/>
            <person name="Arai W."/>
            <person name="Tsubouchi T."/>
            <person name="Morono Y."/>
            <person name="Uchiyama I."/>
            <person name="Ito T."/>
            <person name="Fujiyama A."/>
            <person name="Inagaki F."/>
            <person name="Takami H."/>
        </authorList>
    </citation>
    <scope>NUCLEOTIDE SEQUENCE</scope>
    <source>
        <strain evidence="1">Expedition CK06-06</strain>
    </source>
</reference>